<sequence>MFIKDFFEYFSITKTHTNSNLKTFSNCKFLQKLFKNFFARQSKEDIGRRRKLENVGAAQNGARVRFFLFFYEKITKVYW</sequence>
<dbReference type="EMBL" id="NHMP01000003">
    <property type="protein sequence ID" value="OXE49657.1"/>
    <property type="molecule type" value="Genomic_DNA"/>
</dbReference>
<protein>
    <submittedName>
        <fullName evidence="1">Uncharacterized protein</fullName>
    </submittedName>
</protein>
<reference evidence="2" key="1">
    <citation type="submission" date="2017-05" db="EMBL/GenBank/DDBJ databases">
        <title>Improved OligoMM genomes.</title>
        <authorList>
            <person name="Garzetti D."/>
        </authorList>
    </citation>
    <scope>NUCLEOTIDE SEQUENCE [LARGE SCALE GENOMIC DNA]</scope>
    <source>
        <strain evidence="2">YL45</strain>
    </source>
</reference>
<gene>
    <name evidence="1" type="ORF">ADH67_05855</name>
</gene>
<organism evidence="1 2">
    <name type="scientific">Turicimonas muris</name>
    <dbReference type="NCBI Taxonomy" id="1796652"/>
    <lineage>
        <taxon>Bacteria</taxon>
        <taxon>Pseudomonadati</taxon>
        <taxon>Pseudomonadota</taxon>
        <taxon>Betaproteobacteria</taxon>
        <taxon>Burkholderiales</taxon>
        <taxon>Sutterellaceae</taxon>
        <taxon>Turicimonas</taxon>
    </lineage>
</organism>
<proteinExistence type="predicted"/>
<dbReference type="Proteomes" id="UP000214610">
    <property type="component" value="Unassembled WGS sequence"/>
</dbReference>
<evidence type="ECO:0000313" key="1">
    <source>
        <dbReference type="EMBL" id="OXE49657.1"/>
    </source>
</evidence>
<name>A0A227KNJ5_9BURK</name>
<dbReference type="AlphaFoldDB" id="A0A227KNJ5"/>
<evidence type="ECO:0000313" key="2">
    <source>
        <dbReference type="Proteomes" id="UP000214610"/>
    </source>
</evidence>
<keyword evidence="2" id="KW-1185">Reference proteome</keyword>
<accession>A0A227KNJ5</accession>
<comment type="caution">
    <text evidence="1">The sequence shown here is derived from an EMBL/GenBank/DDBJ whole genome shotgun (WGS) entry which is preliminary data.</text>
</comment>